<evidence type="ECO:0000256" key="7">
    <source>
        <dbReference type="SAM" id="MobiDB-lite"/>
    </source>
</evidence>
<dbReference type="PANTHER" id="PTHR13215">
    <property type="entry name" value="RNA POLYMERASE II TRANSCRIPTIONAL COACTIVATOR"/>
    <property type="match status" value="1"/>
</dbReference>
<evidence type="ECO:0000313" key="9">
    <source>
        <dbReference type="EMBL" id="KAH8695905.1"/>
    </source>
</evidence>
<feature type="domain" description="Transcriptional coactivator p15 (PC4) C-terminal" evidence="8">
    <location>
        <begin position="48"/>
        <end position="99"/>
    </location>
</feature>
<dbReference type="EMBL" id="JAJTJA010000007">
    <property type="protein sequence ID" value="KAH8695905.1"/>
    <property type="molecule type" value="Genomic_DNA"/>
</dbReference>
<dbReference type="GO" id="GO:0005634">
    <property type="term" value="C:nucleus"/>
    <property type="evidence" value="ECO:0007669"/>
    <property type="project" value="UniProtKB-SubCell"/>
</dbReference>
<evidence type="ECO:0000259" key="8">
    <source>
        <dbReference type="Pfam" id="PF02229"/>
    </source>
</evidence>
<name>A0AAD4KNM5_9EURO</name>
<dbReference type="Proteomes" id="UP001201262">
    <property type="component" value="Unassembled WGS sequence"/>
</dbReference>
<keyword evidence="3" id="KW-0805">Transcription regulation</keyword>
<dbReference type="GO" id="GO:0060261">
    <property type="term" value="P:positive regulation of transcription initiation by RNA polymerase II"/>
    <property type="evidence" value="ECO:0007669"/>
    <property type="project" value="InterPro"/>
</dbReference>
<keyword evidence="5" id="KW-0804">Transcription</keyword>
<dbReference type="GO" id="GO:0003713">
    <property type="term" value="F:transcription coactivator activity"/>
    <property type="evidence" value="ECO:0007669"/>
    <property type="project" value="InterPro"/>
</dbReference>
<keyword evidence="10" id="KW-1185">Reference proteome</keyword>
<dbReference type="Gene3D" id="2.30.31.10">
    <property type="entry name" value="Transcriptional Coactivator Pc4, Chain A"/>
    <property type="match status" value="1"/>
</dbReference>
<keyword evidence="6" id="KW-0539">Nucleus</keyword>
<dbReference type="InterPro" id="IPR009044">
    <property type="entry name" value="ssDNA-bd_transcriptional_reg"/>
</dbReference>
<dbReference type="GeneID" id="70241589"/>
<comment type="similarity">
    <text evidence="2">Belongs to the transcriptional coactivator PC4 family.</text>
</comment>
<evidence type="ECO:0000256" key="3">
    <source>
        <dbReference type="ARBA" id="ARBA00023015"/>
    </source>
</evidence>
<dbReference type="GO" id="GO:0003677">
    <property type="term" value="F:DNA binding"/>
    <property type="evidence" value="ECO:0007669"/>
    <property type="project" value="UniProtKB-KW"/>
</dbReference>
<evidence type="ECO:0000256" key="6">
    <source>
        <dbReference type="ARBA" id="ARBA00023242"/>
    </source>
</evidence>
<organism evidence="9 10">
    <name type="scientific">Talaromyces proteolyticus</name>
    <dbReference type="NCBI Taxonomy" id="1131652"/>
    <lineage>
        <taxon>Eukaryota</taxon>
        <taxon>Fungi</taxon>
        <taxon>Dikarya</taxon>
        <taxon>Ascomycota</taxon>
        <taxon>Pezizomycotina</taxon>
        <taxon>Eurotiomycetes</taxon>
        <taxon>Eurotiomycetidae</taxon>
        <taxon>Eurotiales</taxon>
        <taxon>Trichocomaceae</taxon>
        <taxon>Talaromyces</taxon>
        <taxon>Talaromyces sect. Bacilispori</taxon>
    </lineage>
</organism>
<sequence length="154" mass="17254">MSSKSKKRSNDYQSDGGFVVSDDNDQKSRSKRVKTSSKKTDSNGDTYWEISNLRRVTVSTFKGKTLVHVREYYEKDGQELPGKKGISLPIEQFSALISHLPEIEEALSQKGITIPRPPYNGLAEDGNEDDEPIQPISSGKKNIDVTSDEEEEED</sequence>
<dbReference type="Pfam" id="PF02229">
    <property type="entry name" value="PC4"/>
    <property type="match status" value="1"/>
</dbReference>
<comment type="subcellular location">
    <subcellularLocation>
        <location evidence="1">Nucleus</location>
    </subcellularLocation>
</comment>
<comment type="caution">
    <text evidence="9">The sequence shown here is derived from an EMBL/GenBank/DDBJ whole genome shotgun (WGS) entry which is preliminary data.</text>
</comment>
<feature type="region of interest" description="Disordered" evidence="7">
    <location>
        <begin position="1"/>
        <end position="45"/>
    </location>
</feature>
<evidence type="ECO:0000256" key="2">
    <source>
        <dbReference type="ARBA" id="ARBA00009001"/>
    </source>
</evidence>
<dbReference type="RefSeq" id="XP_046070843.1">
    <property type="nucleotide sequence ID" value="XM_046211302.1"/>
</dbReference>
<dbReference type="SUPFAM" id="SSF54447">
    <property type="entry name" value="ssDNA-binding transcriptional regulator domain"/>
    <property type="match status" value="1"/>
</dbReference>
<dbReference type="InterPro" id="IPR045125">
    <property type="entry name" value="Sub1/Tcp4-like"/>
</dbReference>
<keyword evidence="4" id="KW-0238">DNA-binding</keyword>
<accession>A0AAD4KNM5</accession>
<dbReference type="InterPro" id="IPR003173">
    <property type="entry name" value="PC4_C"/>
</dbReference>
<dbReference type="AlphaFoldDB" id="A0AAD4KNM5"/>
<gene>
    <name evidence="9" type="ORF">BGW36DRAFT_296721</name>
</gene>
<feature type="region of interest" description="Disordered" evidence="7">
    <location>
        <begin position="108"/>
        <end position="154"/>
    </location>
</feature>
<reference evidence="9" key="1">
    <citation type="submission" date="2021-12" db="EMBL/GenBank/DDBJ databases">
        <title>Convergent genome expansion in fungi linked to evolution of root-endophyte symbiosis.</title>
        <authorList>
            <consortium name="DOE Joint Genome Institute"/>
            <person name="Ke Y.-H."/>
            <person name="Bonito G."/>
            <person name="Liao H.-L."/>
            <person name="Looney B."/>
            <person name="Rojas-Flechas A."/>
            <person name="Nash J."/>
            <person name="Hameed K."/>
            <person name="Schadt C."/>
            <person name="Martin F."/>
            <person name="Crous P.W."/>
            <person name="Miettinen O."/>
            <person name="Magnuson J.K."/>
            <person name="Labbe J."/>
            <person name="Jacobson D."/>
            <person name="Doktycz M.J."/>
            <person name="Veneault-Fourrey C."/>
            <person name="Kuo A."/>
            <person name="Mondo S."/>
            <person name="Calhoun S."/>
            <person name="Riley R."/>
            <person name="Ohm R."/>
            <person name="LaButti K."/>
            <person name="Andreopoulos B."/>
            <person name="Pangilinan J."/>
            <person name="Nolan M."/>
            <person name="Tritt A."/>
            <person name="Clum A."/>
            <person name="Lipzen A."/>
            <person name="Daum C."/>
            <person name="Barry K."/>
            <person name="Grigoriev I.V."/>
            <person name="Vilgalys R."/>
        </authorList>
    </citation>
    <scope>NUCLEOTIDE SEQUENCE</scope>
    <source>
        <strain evidence="9">PMI_201</strain>
    </source>
</reference>
<protein>
    <submittedName>
        <fullName evidence="9">RNA polymerase II transcriptional coactivator</fullName>
    </submittedName>
</protein>
<evidence type="ECO:0000256" key="5">
    <source>
        <dbReference type="ARBA" id="ARBA00023163"/>
    </source>
</evidence>
<evidence type="ECO:0000313" key="10">
    <source>
        <dbReference type="Proteomes" id="UP001201262"/>
    </source>
</evidence>
<evidence type="ECO:0000256" key="1">
    <source>
        <dbReference type="ARBA" id="ARBA00004123"/>
    </source>
</evidence>
<proteinExistence type="inferred from homology"/>
<evidence type="ECO:0000256" key="4">
    <source>
        <dbReference type="ARBA" id="ARBA00023125"/>
    </source>
</evidence>